<dbReference type="EMBL" id="JADGKB010000075">
    <property type="protein sequence ID" value="KAJ3254921.1"/>
    <property type="molecule type" value="Genomic_DNA"/>
</dbReference>
<dbReference type="InterPro" id="IPR002110">
    <property type="entry name" value="Ankyrin_rpt"/>
</dbReference>
<evidence type="ECO:0008006" key="5">
    <source>
        <dbReference type="Google" id="ProtNLM"/>
    </source>
</evidence>
<name>A0AAD5UGD6_9FUNG</name>
<evidence type="ECO:0000313" key="4">
    <source>
        <dbReference type="Proteomes" id="UP001210925"/>
    </source>
</evidence>
<keyword evidence="2" id="KW-0040">ANK repeat</keyword>
<evidence type="ECO:0000313" key="3">
    <source>
        <dbReference type="EMBL" id="KAJ3254921.1"/>
    </source>
</evidence>
<keyword evidence="4" id="KW-1185">Reference proteome</keyword>
<dbReference type="PANTHER" id="PTHR24198:SF165">
    <property type="entry name" value="ANKYRIN REPEAT-CONTAINING PROTEIN-RELATED"/>
    <property type="match status" value="1"/>
</dbReference>
<proteinExistence type="predicted"/>
<dbReference type="AlphaFoldDB" id="A0AAD5UGD6"/>
<sequence>MQSDFEAQFLYAAKNGYIERAERLLLDGSYDPAKDDNAIVQWASTNNHFKVLQVLLKDKRVDPTINRNFCLQTACTKGYLGIVQLLLADGRADPQDENGIALWMAAYNGHLNIVKLLVQDGRVNIYSISDGLLPIEAALLHDHYEVADLLLQASRTHSQGSSTTVTNLDPSIVELIKQKSSPNLRAEASVVPSVVTNMHKKSISDISLSPTVIDDDGSTEKPQIETIAEVEEDSCSDDYFVEMISVATQTSFTYKKPNGYPLDHKLLKLVQNRNRVTQVEFVEYLVNLTEEINTKDQAVSSLGFNNALLELLKPCGTPEPLKNQYRGDVYSFTRDLLMFAQNNGKLLLAPDTQKQFSKKFGATKAVWRFINGKRNPVELLKKYSKASQPPVNSFLRKIFV</sequence>
<dbReference type="PANTHER" id="PTHR24198">
    <property type="entry name" value="ANKYRIN REPEAT AND PROTEIN KINASE DOMAIN-CONTAINING PROTEIN"/>
    <property type="match status" value="1"/>
</dbReference>
<protein>
    <recommendedName>
        <fullName evidence="5">Ankyrin repeat protein</fullName>
    </recommendedName>
</protein>
<dbReference type="Gene3D" id="1.25.40.20">
    <property type="entry name" value="Ankyrin repeat-containing domain"/>
    <property type="match status" value="1"/>
</dbReference>
<organism evidence="3 4">
    <name type="scientific">Boothiomyces macroporosus</name>
    <dbReference type="NCBI Taxonomy" id="261099"/>
    <lineage>
        <taxon>Eukaryota</taxon>
        <taxon>Fungi</taxon>
        <taxon>Fungi incertae sedis</taxon>
        <taxon>Chytridiomycota</taxon>
        <taxon>Chytridiomycota incertae sedis</taxon>
        <taxon>Chytridiomycetes</taxon>
        <taxon>Rhizophydiales</taxon>
        <taxon>Terramycetaceae</taxon>
        <taxon>Boothiomyces</taxon>
    </lineage>
</organism>
<dbReference type="SMART" id="SM00248">
    <property type="entry name" value="ANK"/>
    <property type="match status" value="5"/>
</dbReference>
<gene>
    <name evidence="3" type="ORF">HK103_006718</name>
</gene>
<reference evidence="3" key="1">
    <citation type="submission" date="2020-05" db="EMBL/GenBank/DDBJ databases">
        <title>Phylogenomic resolution of chytrid fungi.</title>
        <authorList>
            <person name="Stajich J.E."/>
            <person name="Amses K."/>
            <person name="Simmons R."/>
            <person name="Seto K."/>
            <person name="Myers J."/>
            <person name="Bonds A."/>
            <person name="Quandt C.A."/>
            <person name="Barry K."/>
            <person name="Liu P."/>
            <person name="Grigoriev I."/>
            <person name="Longcore J.E."/>
            <person name="James T.Y."/>
        </authorList>
    </citation>
    <scope>NUCLEOTIDE SEQUENCE</scope>
    <source>
        <strain evidence="3">PLAUS21</strain>
    </source>
</reference>
<dbReference type="Pfam" id="PF12796">
    <property type="entry name" value="Ank_2"/>
    <property type="match status" value="1"/>
</dbReference>
<dbReference type="Proteomes" id="UP001210925">
    <property type="component" value="Unassembled WGS sequence"/>
</dbReference>
<evidence type="ECO:0000256" key="2">
    <source>
        <dbReference type="ARBA" id="ARBA00023043"/>
    </source>
</evidence>
<comment type="caution">
    <text evidence="3">The sequence shown here is derived from an EMBL/GenBank/DDBJ whole genome shotgun (WGS) entry which is preliminary data.</text>
</comment>
<dbReference type="InterPro" id="IPR036770">
    <property type="entry name" value="Ankyrin_rpt-contain_sf"/>
</dbReference>
<dbReference type="SUPFAM" id="SSF48403">
    <property type="entry name" value="Ankyrin repeat"/>
    <property type="match status" value="1"/>
</dbReference>
<evidence type="ECO:0000256" key="1">
    <source>
        <dbReference type="ARBA" id="ARBA00022737"/>
    </source>
</evidence>
<keyword evidence="1" id="KW-0677">Repeat</keyword>
<accession>A0AAD5UGD6</accession>